<dbReference type="InterPro" id="IPR026961">
    <property type="entry name" value="PGG_dom"/>
</dbReference>
<evidence type="ECO:0000313" key="4">
    <source>
        <dbReference type="Proteomes" id="UP001293593"/>
    </source>
</evidence>
<dbReference type="EMBL" id="JAWXYG010000004">
    <property type="protein sequence ID" value="KAK4275364.1"/>
    <property type="molecule type" value="Genomic_DNA"/>
</dbReference>
<reference evidence="3" key="1">
    <citation type="submission" date="2023-10" db="EMBL/GenBank/DDBJ databases">
        <title>Chromosome-level genome of the transformable northern wattle, Acacia crassicarpa.</title>
        <authorList>
            <person name="Massaro I."/>
            <person name="Sinha N.R."/>
            <person name="Poethig S."/>
            <person name="Leichty A.R."/>
        </authorList>
    </citation>
    <scope>NUCLEOTIDE SEQUENCE</scope>
    <source>
        <strain evidence="3">Acra3RX</strain>
        <tissue evidence="3">Leaf</tissue>
    </source>
</reference>
<keyword evidence="1" id="KW-0812">Transmembrane</keyword>
<dbReference type="GO" id="GO:0016020">
    <property type="term" value="C:membrane"/>
    <property type="evidence" value="ECO:0007669"/>
    <property type="project" value="TreeGrafter"/>
</dbReference>
<keyword evidence="1" id="KW-0472">Membrane</keyword>
<feature type="domain" description="PGG" evidence="2">
    <location>
        <begin position="174"/>
        <end position="242"/>
    </location>
</feature>
<dbReference type="AlphaFoldDB" id="A0AAE1MRJ8"/>
<dbReference type="PANTHER" id="PTHR24177:SF329">
    <property type="entry name" value="ANKYRIN REPEAT PROTEIN"/>
    <property type="match status" value="1"/>
</dbReference>
<dbReference type="Proteomes" id="UP001293593">
    <property type="component" value="Unassembled WGS sequence"/>
</dbReference>
<feature type="transmembrane region" description="Helical" evidence="1">
    <location>
        <begin position="222"/>
        <end position="249"/>
    </location>
</feature>
<name>A0AAE1MRJ8_9FABA</name>
<proteinExistence type="predicted"/>
<evidence type="ECO:0000259" key="2">
    <source>
        <dbReference type="Pfam" id="PF13962"/>
    </source>
</evidence>
<evidence type="ECO:0000313" key="3">
    <source>
        <dbReference type="EMBL" id="KAK4275364.1"/>
    </source>
</evidence>
<accession>A0AAE1MRJ8</accession>
<comment type="caution">
    <text evidence="3">The sequence shown here is derived from an EMBL/GenBank/DDBJ whole genome shotgun (WGS) entry which is preliminary data.</text>
</comment>
<evidence type="ECO:0000256" key="1">
    <source>
        <dbReference type="SAM" id="Phobius"/>
    </source>
</evidence>
<gene>
    <name evidence="3" type="ORF">QN277_018458</name>
</gene>
<feature type="transmembrane region" description="Helical" evidence="1">
    <location>
        <begin position="179"/>
        <end position="202"/>
    </location>
</feature>
<keyword evidence="1" id="KW-1133">Transmembrane helix</keyword>
<sequence>MKEIGKMKQQHVQAAEILKLVCENVMFLNEEKKDKTVTALIAAAREEKVEFLLRVTKANPKLVSLVTFRQRKENVFIEAVAHRRAEIFNFLCGLHVGATRLSPKYLLHVAASLGPPSYLNQISGAALQMQRELQWFKATEIMVDFGHWKLFHKRQRPLDLFKENHKELRKEGERWMKDTASSCSVVGALIVTIMFAVAFTVPGGNDQNSGYPMFLENKLFKVFLISDALSLFSSTTSVLTFLGILVGILG</sequence>
<dbReference type="Pfam" id="PF13962">
    <property type="entry name" value="PGG"/>
    <property type="match status" value="1"/>
</dbReference>
<protein>
    <recommendedName>
        <fullName evidence="2">PGG domain-containing protein</fullName>
    </recommendedName>
</protein>
<dbReference type="PANTHER" id="PTHR24177">
    <property type="entry name" value="CASKIN"/>
    <property type="match status" value="1"/>
</dbReference>
<organism evidence="3 4">
    <name type="scientific">Acacia crassicarpa</name>
    <name type="common">northern wattle</name>
    <dbReference type="NCBI Taxonomy" id="499986"/>
    <lineage>
        <taxon>Eukaryota</taxon>
        <taxon>Viridiplantae</taxon>
        <taxon>Streptophyta</taxon>
        <taxon>Embryophyta</taxon>
        <taxon>Tracheophyta</taxon>
        <taxon>Spermatophyta</taxon>
        <taxon>Magnoliopsida</taxon>
        <taxon>eudicotyledons</taxon>
        <taxon>Gunneridae</taxon>
        <taxon>Pentapetalae</taxon>
        <taxon>rosids</taxon>
        <taxon>fabids</taxon>
        <taxon>Fabales</taxon>
        <taxon>Fabaceae</taxon>
        <taxon>Caesalpinioideae</taxon>
        <taxon>mimosoid clade</taxon>
        <taxon>Acacieae</taxon>
        <taxon>Acacia</taxon>
    </lineage>
</organism>
<keyword evidence="4" id="KW-1185">Reference proteome</keyword>